<evidence type="ECO:0000313" key="6">
    <source>
        <dbReference type="EMBL" id="KAL0313756.1"/>
    </source>
</evidence>
<comment type="caution">
    <text evidence="6">The sequence shown here is derived from an EMBL/GenBank/DDBJ whole genome shotgun (WGS) entry which is preliminary data.</text>
</comment>
<feature type="coiled-coil region" evidence="3">
    <location>
        <begin position="253"/>
        <end position="612"/>
    </location>
</feature>
<dbReference type="InterPro" id="IPR008545">
    <property type="entry name" value="Web"/>
</dbReference>
<dbReference type="PROSITE" id="PS50965">
    <property type="entry name" value="NERD"/>
    <property type="match status" value="1"/>
</dbReference>
<organism evidence="6">
    <name type="scientific">Sesamum calycinum</name>
    <dbReference type="NCBI Taxonomy" id="2727403"/>
    <lineage>
        <taxon>Eukaryota</taxon>
        <taxon>Viridiplantae</taxon>
        <taxon>Streptophyta</taxon>
        <taxon>Embryophyta</taxon>
        <taxon>Tracheophyta</taxon>
        <taxon>Spermatophyta</taxon>
        <taxon>Magnoliopsida</taxon>
        <taxon>eudicotyledons</taxon>
        <taxon>Gunneridae</taxon>
        <taxon>Pentapetalae</taxon>
        <taxon>asterids</taxon>
        <taxon>lamiids</taxon>
        <taxon>Lamiales</taxon>
        <taxon>Pedaliaceae</taxon>
        <taxon>Sesamum</taxon>
    </lineage>
</organism>
<protein>
    <submittedName>
        <fullName evidence="6">WEB family protein, chloroplastic</fullName>
    </submittedName>
</protein>
<feature type="coiled-coil region" evidence="3">
    <location>
        <begin position="90"/>
        <end position="181"/>
    </location>
</feature>
<feature type="compositionally biased region" description="Polar residues" evidence="4">
    <location>
        <begin position="36"/>
        <end position="45"/>
    </location>
</feature>
<feature type="compositionally biased region" description="Basic and acidic residues" evidence="4">
    <location>
        <begin position="695"/>
        <end position="714"/>
    </location>
</feature>
<dbReference type="AlphaFoldDB" id="A0AAW2L3B0"/>
<feature type="compositionally biased region" description="Basic and acidic residues" evidence="4">
    <location>
        <begin position="729"/>
        <end position="750"/>
    </location>
</feature>
<comment type="similarity">
    <text evidence="1">Belongs to the WEB family.</text>
</comment>
<dbReference type="Pfam" id="PF08378">
    <property type="entry name" value="NERD"/>
    <property type="match status" value="1"/>
</dbReference>
<name>A0AAW2L3B0_9LAMI</name>
<feature type="region of interest" description="Disordered" evidence="4">
    <location>
        <begin position="795"/>
        <end position="819"/>
    </location>
</feature>
<evidence type="ECO:0000259" key="5">
    <source>
        <dbReference type="PROSITE" id="PS50965"/>
    </source>
</evidence>
<gene>
    <name evidence="6" type="ORF">Scaly_2904000</name>
</gene>
<dbReference type="Pfam" id="PF05701">
    <property type="entry name" value="WEMBL"/>
    <property type="match status" value="1"/>
</dbReference>
<evidence type="ECO:0000256" key="3">
    <source>
        <dbReference type="SAM" id="Coils"/>
    </source>
</evidence>
<reference evidence="6" key="1">
    <citation type="submission" date="2020-06" db="EMBL/GenBank/DDBJ databases">
        <authorList>
            <person name="Li T."/>
            <person name="Hu X."/>
            <person name="Zhang T."/>
            <person name="Song X."/>
            <person name="Zhang H."/>
            <person name="Dai N."/>
            <person name="Sheng W."/>
            <person name="Hou X."/>
            <person name="Wei L."/>
        </authorList>
    </citation>
    <scope>NUCLEOTIDE SEQUENCE</scope>
    <source>
        <strain evidence="6">KEN8</strain>
        <tissue evidence="6">Leaf</tissue>
    </source>
</reference>
<sequence length="1176" mass="132035">MSAKSKSVLSGTPNTKPSPAPPRLSKSSRGVAKSGADSTSSSETAGLSVDRSPKSVASKPTVDRPSPKLSTTPDKKSTRILRPSELQAQLSTVQEDLKKANEKLVLVEKEKAKALDELNEAQRLFEEANEKLRESLVAQKRAEENSEIEKFRAVEMEQAGIEAAQRKEEEWHNELEAVRNQHALDVAALLSTTHELQKVKQELAMTCDAKKKALSHADDATRIAEIQAEKVEALSVELVHLKGALDSRVNEEAIENNKLVSELKLEINSLKEQLEKVKFFEGILAEKEATLEQLNVDLEAAKMAECYARNLVEEWHERVDELTSQVELERRLNSASESLESVKKQLEESNNSLHDAESEIAVLKEKVGLLEISSGRQKEDLDESKCRLELAKEEASQMVKKIELLKSELETVKEEKTLALSNEKLAAASKQTLLEENNKLISELKTSREEEEKSKKALESLASALHEVSSEAKDAKEKLFSVQVELENYETRIEDLRMVLKATNEKYESMLDNAKQEINALSHSIEQSKDDYQNLKVELEQKELHLTTTLEKAEEENSSMGNEINRLFTSLKRAEEEARGLREEGDHWKKSFKEAESELIYLKEDLSEVKTESMRLKEGLMERENEWQNILLENEELRKKDSASLKKVEELSKLLEEALAKKHGEENGEATDSEKDYDMLPKVVEFSEQNGTGEVKPKVALESQSRELPVKEEAVVEVSDVCSNGSVHRAPEVENPNERVKDGRANEKGNADAAEADSKMWGSCKIDEKDLLLGEQQSFEDEVESGGDAYEQANGVASTENVENGGSSPTKSESQRKKKPLLRKFGSLLKKKGSSSSSSNQKKVKTVSKLRMWAELICGLLLYRLVKRFFREDDAHLNLHSSNFNSLFASAKRLEKLYRGSKVYVGLQIPDPDSASRQNIDLVLVTDQEAVVISVKNVSGFVSIDKDGNWACIDAKNHKTEHIPNPVAETKQLVSILEDYLEQRGVALPEGYLSFKVICPNPDFRSIHLDSFPPEVITYDQWTQLKPEQRSLYSGWIKGALLGGKKKMQESFCEKLDSVLSTAPIWDRLELKGNTCILGDFIEFKGKQDDLQALRKIKRSKVSRLTVQKMSIFGFAHSTVQLLSTPRDYRVVGPSWSSQLEEVTVRSSTEVVFQPQNSPRSCKYKLSSVISLSMSA</sequence>
<evidence type="ECO:0000256" key="4">
    <source>
        <dbReference type="SAM" id="MobiDB-lite"/>
    </source>
</evidence>
<dbReference type="GO" id="GO:0007131">
    <property type="term" value="P:reciprocal meiotic recombination"/>
    <property type="evidence" value="ECO:0007669"/>
    <property type="project" value="TreeGrafter"/>
</dbReference>
<dbReference type="EMBL" id="JACGWM010000122">
    <property type="protein sequence ID" value="KAL0313756.1"/>
    <property type="molecule type" value="Genomic_DNA"/>
</dbReference>
<feature type="compositionally biased region" description="Polar residues" evidence="4">
    <location>
        <begin position="795"/>
        <end position="812"/>
    </location>
</feature>
<dbReference type="PANTHER" id="PTHR23160:SF20">
    <property type="entry name" value="OS02G0439200 PROTEIN"/>
    <property type="match status" value="1"/>
</dbReference>
<feature type="region of interest" description="Disordered" evidence="4">
    <location>
        <begin position="1"/>
        <end position="87"/>
    </location>
</feature>
<dbReference type="PANTHER" id="PTHR23160">
    <property type="entry name" value="SYNAPTONEMAL COMPLEX PROTEIN-RELATED"/>
    <property type="match status" value="1"/>
</dbReference>
<feature type="region of interest" description="Disordered" evidence="4">
    <location>
        <begin position="688"/>
        <end position="759"/>
    </location>
</feature>
<keyword evidence="2 3" id="KW-0175">Coiled coil</keyword>
<proteinExistence type="inferred from homology"/>
<accession>A0AAW2L3B0</accession>
<dbReference type="InterPro" id="IPR011528">
    <property type="entry name" value="NERD"/>
</dbReference>
<evidence type="ECO:0000256" key="1">
    <source>
        <dbReference type="ARBA" id="ARBA00005485"/>
    </source>
</evidence>
<reference evidence="6" key="2">
    <citation type="journal article" date="2024" name="Plant">
        <title>Genomic evolution and insights into agronomic trait innovations of Sesamum species.</title>
        <authorList>
            <person name="Miao H."/>
            <person name="Wang L."/>
            <person name="Qu L."/>
            <person name="Liu H."/>
            <person name="Sun Y."/>
            <person name="Le M."/>
            <person name="Wang Q."/>
            <person name="Wei S."/>
            <person name="Zheng Y."/>
            <person name="Lin W."/>
            <person name="Duan Y."/>
            <person name="Cao H."/>
            <person name="Xiong S."/>
            <person name="Wang X."/>
            <person name="Wei L."/>
            <person name="Li C."/>
            <person name="Ma Q."/>
            <person name="Ju M."/>
            <person name="Zhao R."/>
            <person name="Li G."/>
            <person name="Mu C."/>
            <person name="Tian Q."/>
            <person name="Mei H."/>
            <person name="Zhang T."/>
            <person name="Gao T."/>
            <person name="Zhang H."/>
        </authorList>
    </citation>
    <scope>NUCLEOTIDE SEQUENCE</scope>
    <source>
        <strain evidence="6">KEN8</strain>
    </source>
</reference>
<feature type="domain" description="NERD" evidence="5">
    <location>
        <begin position="882"/>
        <end position="1000"/>
    </location>
</feature>
<evidence type="ECO:0000256" key="2">
    <source>
        <dbReference type="ARBA" id="ARBA00023054"/>
    </source>
</evidence>
<feature type="compositionally biased region" description="Polar residues" evidence="4">
    <location>
        <begin position="1"/>
        <end position="15"/>
    </location>
</feature>